<organism evidence="2 3">
    <name type="scientific">Meganyctiphanes norvegica</name>
    <name type="common">Northern krill</name>
    <name type="synonym">Thysanopoda norvegica</name>
    <dbReference type="NCBI Taxonomy" id="48144"/>
    <lineage>
        <taxon>Eukaryota</taxon>
        <taxon>Metazoa</taxon>
        <taxon>Ecdysozoa</taxon>
        <taxon>Arthropoda</taxon>
        <taxon>Crustacea</taxon>
        <taxon>Multicrustacea</taxon>
        <taxon>Malacostraca</taxon>
        <taxon>Eumalacostraca</taxon>
        <taxon>Eucarida</taxon>
        <taxon>Euphausiacea</taxon>
        <taxon>Euphausiidae</taxon>
        <taxon>Meganyctiphanes</taxon>
    </lineage>
</organism>
<dbReference type="EMBL" id="CAXKWB010016265">
    <property type="protein sequence ID" value="CAL4115834.1"/>
    <property type="molecule type" value="Genomic_DNA"/>
</dbReference>
<dbReference type="AlphaFoldDB" id="A0AAV2R4H4"/>
<feature type="non-terminal residue" evidence="2">
    <location>
        <position position="162"/>
    </location>
</feature>
<dbReference type="GO" id="GO:0071897">
    <property type="term" value="P:DNA biosynthetic process"/>
    <property type="evidence" value="ECO:0007669"/>
    <property type="project" value="UniProtKB-ARBA"/>
</dbReference>
<sequence>MSDSFYVSNGVRQGGILSPHLFNVYMDDLSVRLKRIYAGCKIANKIINHLFYADDLVLLCPSHRGLQELLQTCEQYAQMHDIIFNTKKSVVMIRRSNLLKNAVVQPFMLCKENLSVVSEARYLGHYMTADGKDEKDMTKACRLLYAQGNSLIRKFHMCTEKR</sequence>
<feature type="domain" description="Reverse transcriptase" evidence="1">
    <location>
        <begin position="1"/>
        <end position="127"/>
    </location>
</feature>
<evidence type="ECO:0000313" key="3">
    <source>
        <dbReference type="Proteomes" id="UP001497623"/>
    </source>
</evidence>
<dbReference type="InterPro" id="IPR043502">
    <property type="entry name" value="DNA/RNA_pol_sf"/>
</dbReference>
<dbReference type="SUPFAM" id="SSF56672">
    <property type="entry name" value="DNA/RNA polymerases"/>
    <property type="match status" value="1"/>
</dbReference>
<evidence type="ECO:0000259" key="1">
    <source>
        <dbReference type="PROSITE" id="PS50878"/>
    </source>
</evidence>
<dbReference type="Pfam" id="PF00078">
    <property type="entry name" value="RVT_1"/>
    <property type="match status" value="1"/>
</dbReference>
<keyword evidence="3" id="KW-1185">Reference proteome</keyword>
<proteinExistence type="predicted"/>
<gene>
    <name evidence="2" type="ORF">MNOR_LOCUS20769</name>
</gene>
<dbReference type="PANTHER" id="PTHR47027:SF20">
    <property type="entry name" value="REVERSE TRANSCRIPTASE-LIKE PROTEIN WITH RNA-DIRECTED DNA POLYMERASE DOMAIN"/>
    <property type="match status" value="1"/>
</dbReference>
<accession>A0AAV2R4H4</accession>
<reference evidence="2 3" key="1">
    <citation type="submission" date="2024-05" db="EMBL/GenBank/DDBJ databases">
        <authorList>
            <person name="Wallberg A."/>
        </authorList>
    </citation>
    <scope>NUCLEOTIDE SEQUENCE [LARGE SCALE GENOMIC DNA]</scope>
</reference>
<dbReference type="PANTHER" id="PTHR47027">
    <property type="entry name" value="REVERSE TRANSCRIPTASE DOMAIN-CONTAINING PROTEIN"/>
    <property type="match status" value="1"/>
</dbReference>
<comment type="caution">
    <text evidence="2">The sequence shown here is derived from an EMBL/GenBank/DDBJ whole genome shotgun (WGS) entry which is preliminary data.</text>
</comment>
<dbReference type="InterPro" id="IPR000477">
    <property type="entry name" value="RT_dom"/>
</dbReference>
<evidence type="ECO:0000313" key="2">
    <source>
        <dbReference type="EMBL" id="CAL4115834.1"/>
    </source>
</evidence>
<name>A0AAV2R4H4_MEGNR</name>
<dbReference type="Proteomes" id="UP001497623">
    <property type="component" value="Unassembled WGS sequence"/>
</dbReference>
<protein>
    <recommendedName>
        <fullName evidence="1">Reverse transcriptase domain-containing protein</fullName>
    </recommendedName>
</protein>
<dbReference type="PROSITE" id="PS50878">
    <property type="entry name" value="RT_POL"/>
    <property type="match status" value="1"/>
</dbReference>